<dbReference type="GO" id="GO:0016301">
    <property type="term" value="F:kinase activity"/>
    <property type="evidence" value="ECO:0007669"/>
    <property type="project" value="UniProtKB-KW"/>
</dbReference>
<dbReference type="SUPFAM" id="SSF56112">
    <property type="entry name" value="Protein kinase-like (PK-like)"/>
    <property type="match status" value="1"/>
</dbReference>
<evidence type="ECO:0000313" key="3">
    <source>
        <dbReference type="Proteomes" id="UP000252415"/>
    </source>
</evidence>
<dbReference type="AlphaFoldDB" id="A0A368W9M2"/>
<dbReference type="Gene3D" id="3.90.1200.10">
    <property type="match status" value="1"/>
</dbReference>
<organism evidence="2 3">
    <name type="scientific">Paenibacillus prosopidis</name>
    <dbReference type="NCBI Taxonomy" id="630520"/>
    <lineage>
        <taxon>Bacteria</taxon>
        <taxon>Bacillati</taxon>
        <taxon>Bacillota</taxon>
        <taxon>Bacilli</taxon>
        <taxon>Bacillales</taxon>
        <taxon>Paenibacillaceae</taxon>
        <taxon>Paenibacillus</taxon>
    </lineage>
</organism>
<comment type="caution">
    <text evidence="2">The sequence shown here is derived from an EMBL/GenBank/DDBJ whole genome shotgun (WGS) entry which is preliminary data.</text>
</comment>
<dbReference type="Pfam" id="PF01636">
    <property type="entry name" value="APH"/>
    <property type="match status" value="1"/>
</dbReference>
<dbReference type="InterPro" id="IPR051678">
    <property type="entry name" value="AGP_Transferase"/>
</dbReference>
<sequence length="308" mass="35323">MTAYEKPNIGIQDVQQLLKNLYENQVEDVTVVSGGNLSSVFFFKHNGKAFVIRFSDLSGAYERDQFVSHLLSSQGVPFPRSFGKGKYGNLTYSISERLEGNMLADLPDEQRSHLLPDLVKVISKMNHINVSSTAGFGWLDASGNGTYDTWEQYIVSFYQEDHTGSFWENWTELFHTTFLEKDVFDECYARLMAFSKFNGPHRHFVHNDCHAWNLLSDGRKITGIIDANCVYGDFLIDISIAESAITGHDVVQAFRDYQEQMGIAIPNFDERLLGARYYKGLDGMRFYAKMGRRDDYDYLRNYLLNLAH</sequence>
<dbReference type="Proteomes" id="UP000252415">
    <property type="component" value="Unassembled WGS sequence"/>
</dbReference>
<dbReference type="InterPro" id="IPR011009">
    <property type="entry name" value="Kinase-like_dom_sf"/>
</dbReference>
<keyword evidence="3" id="KW-1185">Reference proteome</keyword>
<proteinExistence type="predicted"/>
<evidence type="ECO:0000313" key="2">
    <source>
        <dbReference type="EMBL" id="RCW51776.1"/>
    </source>
</evidence>
<dbReference type="PANTHER" id="PTHR21310">
    <property type="entry name" value="AMINOGLYCOSIDE PHOSPHOTRANSFERASE-RELATED-RELATED"/>
    <property type="match status" value="1"/>
</dbReference>
<gene>
    <name evidence="2" type="ORF">DFP97_101118</name>
</gene>
<dbReference type="PANTHER" id="PTHR21310:SF15">
    <property type="entry name" value="AMINOGLYCOSIDE PHOSPHOTRANSFERASE DOMAIN-CONTAINING PROTEIN"/>
    <property type="match status" value="1"/>
</dbReference>
<dbReference type="RefSeq" id="WP_181873295.1">
    <property type="nucleotide sequence ID" value="NZ_QPJD01000001.1"/>
</dbReference>
<keyword evidence="2" id="KW-0418">Kinase</keyword>
<name>A0A368W9M2_9BACL</name>
<dbReference type="EMBL" id="QPJD01000001">
    <property type="protein sequence ID" value="RCW51776.1"/>
    <property type="molecule type" value="Genomic_DNA"/>
</dbReference>
<reference evidence="2 3" key="1">
    <citation type="submission" date="2018-07" db="EMBL/GenBank/DDBJ databases">
        <title>Genomic Encyclopedia of Type Strains, Phase III (KMG-III): the genomes of soil and plant-associated and newly described type strains.</title>
        <authorList>
            <person name="Whitman W."/>
        </authorList>
    </citation>
    <scope>NUCLEOTIDE SEQUENCE [LARGE SCALE GENOMIC DNA]</scope>
    <source>
        <strain evidence="2 3">CECT 7506</strain>
    </source>
</reference>
<evidence type="ECO:0000259" key="1">
    <source>
        <dbReference type="Pfam" id="PF01636"/>
    </source>
</evidence>
<accession>A0A368W9M2</accession>
<dbReference type="Gene3D" id="3.30.200.150">
    <property type="match status" value="1"/>
</dbReference>
<keyword evidence="2" id="KW-0808">Transferase</keyword>
<protein>
    <submittedName>
        <fullName evidence="2">Hygromycin-B 4-O-kinase</fullName>
    </submittedName>
</protein>
<feature type="domain" description="Aminoglycoside phosphotransferase" evidence="1">
    <location>
        <begin position="29"/>
        <end position="260"/>
    </location>
</feature>
<dbReference type="InterPro" id="IPR002575">
    <property type="entry name" value="Aminoglycoside_PTrfase"/>
</dbReference>